<dbReference type="EMBL" id="BMDS01000012">
    <property type="protein sequence ID" value="GGI64233.1"/>
    <property type="molecule type" value="Genomic_DNA"/>
</dbReference>
<reference evidence="2" key="1">
    <citation type="journal article" date="2019" name="Int. J. Syst. Evol. Microbiol.">
        <title>The Global Catalogue of Microorganisms (GCM) 10K type strain sequencing project: providing services to taxonomists for standard genome sequencing and annotation.</title>
        <authorList>
            <consortium name="The Broad Institute Genomics Platform"/>
            <consortium name="The Broad Institute Genome Sequencing Center for Infectious Disease"/>
            <person name="Wu L."/>
            <person name="Ma J."/>
        </authorList>
    </citation>
    <scope>NUCLEOTIDE SEQUENCE [LARGE SCALE GENOMIC DNA]</scope>
    <source>
        <strain evidence="2">CCM 8609</strain>
    </source>
</reference>
<proteinExistence type="predicted"/>
<evidence type="ECO:0000313" key="1">
    <source>
        <dbReference type="EMBL" id="GGI64233.1"/>
    </source>
</evidence>
<protein>
    <submittedName>
        <fullName evidence="1">Uncharacterized protein</fullName>
    </submittedName>
</protein>
<gene>
    <name evidence="1" type="ORF">GCM10011459_20670</name>
</gene>
<keyword evidence="2" id="KW-1185">Reference proteome</keyword>
<accession>A0ABQ2C777</accession>
<dbReference type="RefSeq" id="WP_187403050.1">
    <property type="nucleotide sequence ID" value="NZ_BMDS01000012.1"/>
</dbReference>
<name>A0ABQ2C777_9LACO</name>
<evidence type="ECO:0000313" key="2">
    <source>
        <dbReference type="Proteomes" id="UP000603295"/>
    </source>
</evidence>
<organism evidence="1 2">
    <name type="scientific">Limosilactobacillus caviae</name>
    <dbReference type="NCBI Taxonomy" id="1769424"/>
    <lineage>
        <taxon>Bacteria</taxon>
        <taxon>Bacillati</taxon>
        <taxon>Bacillota</taxon>
        <taxon>Bacilli</taxon>
        <taxon>Lactobacillales</taxon>
        <taxon>Lactobacillaceae</taxon>
        <taxon>Limosilactobacillus</taxon>
    </lineage>
</organism>
<dbReference type="Proteomes" id="UP000603295">
    <property type="component" value="Unassembled WGS sequence"/>
</dbReference>
<comment type="caution">
    <text evidence="1">The sequence shown here is derived from an EMBL/GenBank/DDBJ whole genome shotgun (WGS) entry which is preliminary data.</text>
</comment>
<sequence length="71" mass="8168">MKLTEKQKNCPYCHGKKDIINTLHYGGLGSVLGQVVHIEGDRLVVEEETIESKKINWCPMCKRPLNEEEEQ</sequence>